<dbReference type="AlphaFoldDB" id="A0A3P7J6J9"/>
<dbReference type="OrthoDB" id="5872821at2759"/>
<name>A0A3P7J6J9_STRVU</name>
<keyword evidence="3" id="KW-1185">Reference proteome</keyword>
<organism evidence="2 3">
    <name type="scientific">Strongylus vulgaris</name>
    <name type="common">Blood worm</name>
    <dbReference type="NCBI Taxonomy" id="40348"/>
    <lineage>
        <taxon>Eukaryota</taxon>
        <taxon>Metazoa</taxon>
        <taxon>Ecdysozoa</taxon>
        <taxon>Nematoda</taxon>
        <taxon>Chromadorea</taxon>
        <taxon>Rhabditida</taxon>
        <taxon>Rhabditina</taxon>
        <taxon>Rhabditomorpha</taxon>
        <taxon>Strongyloidea</taxon>
        <taxon>Strongylidae</taxon>
        <taxon>Strongylus</taxon>
    </lineage>
</organism>
<sequence>MKTYRKLNEVHTESEEDNVVKLSFPLPPPVGDFDDMDETQYDHLAVRAFRHHELGESEEARFERKEDYVPDVPPRKNKMKQILEEQNQASKEGPRFLFEAPPAYDEVDSVTTAQSGERRRMVSIKMPDLPIVSLIFKGILQILMGFCSEKLGTRKYSNVV</sequence>
<evidence type="ECO:0000313" key="3">
    <source>
        <dbReference type="Proteomes" id="UP000270094"/>
    </source>
</evidence>
<dbReference type="Proteomes" id="UP000270094">
    <property type="component" value="Unassembled WGS sequence"/>
</dbReference>
<dbReference type="EMBL" id="UYYB01022948">
    <property type="protein sequence ID" value="VDM71967.1"/>
    <property type="molecule type" value="Genomic_DNA"/>
</dbReference>
<protein>
    <submittedName>
        <fullName evidence="2">Uncharacterized protein</fullName>
    </submittedName>
</protein>
<evidence type="ECO:0000256" key="1">
    <source>
        <dbReference type="SAM" id="MobiDB-lite"/>
    </source>
</evidence>
<feature type="region of interest" description="Disordered" evidence="1">
    <location>
        <begin position="1"/>
        <end position="22"/>
    </location>
</feature>
<accession>A0A3P7J6J9</accession>
<feature type="compositionally biased region" description="Basic and acidic residues" evidence="1">
    <location>
        <begin position="1"/>
        <end position="13"/>
    </location>
</feature>
<gene>
    <name evidence="2" type="ORF">SVUK_LOCUS6965</name>
</gene>
<evidence type="ECO:0000313" key="2">
    <source>
        <dbReference type="EMBL" id="VDM71967.1"/>
    </source>
</evidence>
<proteinExistence type="predicted"/>
<reference evidence="2 3" key="1">
    <citation type="submission" date="2018-11" db="EMBL/GenBank/DDBJ databases">
        <authorList>
            <consortium name="Pathogen Informatics"/>
        </authorList>
    </citation>
    <scope>NUCLEOTIDE SEQUENCE [LARGE SCALE GENOMIC DNA]</scope>
</reference>